<dbReference type="EMBL" id="LABY01000204">
    <property type="protein sequence ID" value="KMO31233.1"/>
    <property type="molecule type" value="Genomic_DNA"/>
</dbReference>
<evidence type="ECO:0000313" key="3">
    <source>
        <dbReference type="EMBL" id="KMO31233.1"/>
    </source>
</evidence>
<sequence length="133" mass="13128">MKSWVMTAIATLTLVAPALAAPCSTDATKAKDPTPDQVNPKSSDVDRSSKNLAGGQQPASPGTVGAMNNVGVNQGLGEKPGSEKNINQGSGVGTSSKNLAGGQQPASPGTIGALNNAGADQKLGNQGNKGDDC</sequence>
<dbReference type="Proteomes" id="UP000035955">
    <property type="component" value="Unassembled WGS sequence"/>
</dbReference>
<dbReference type="RefSeq" id="WP_048447245.1">
    <property type="nucleotide sequence ID" value="NZ_LABY01000204.1"/>
</dbReference>
<gene>
    <name evidence="3" type="ORF">VQ02_26585</name>
</gene>
<comment type="caution">
    <text evidence="3">The sequence shown here is derived from an EMBL/GenBank/DDBJ whole genome shotgun (WGS) entry which is preliminary data.</text>
</comment>
<protein>
    <submittedName>
        <fullName evidence="3">Exopolysaccharide production protein YjbE</fullName>
    </submittedName>
</protein>
<feature type="chain" id="PRO_5005280991" evidence="2">
    <location>
        <begin position="21"/>
        <end position="133"/>
    </location>
</feature>
<evidence type="ECO:0000256" key="2">
    <source>
        <dbReference type="SAM" id="SignalP"/>
    </source>
</evidence>
<keyword evidence="2" id="KW-0732">Signal</keyword>
<organism evidence="3 4">
    <name type="scientific">Methylobacterium variabile</name>
    <dbReference type="NCBI Taxonomy" id="298794"/>
    <lineage>
        <taxon>Bacteria</taxon>
        <taxon>Pseudomonadati</taxon>
        <taxon>Pseudomonadota</taxon>
        <taxon>Alphaproteobacteria</taxon>
        <taxon>Hyphomicrobiales</taxon>
        <taxon>Methylobacteriaceae</taxon>
        <taxon>Methylobacterium</taxon>
    </lineage>
</organism>
<feature type="compositionally biased region" description="Polar residues" evidence="1">
    <location>
        <begin position="84"/>
        <end position="98"/>
    </location>
</feature>
<keyword evidence="4" id="KW-1185">Reference proteome</keyword>
<name>A0A0J6SCZ8_9HYPH</name>
<feature type="region of interest" description="Disordered" evidence="1">
    <location>
        <begin position="25"/>
        <end position="133"/>
    </location>
</feature>
<dbReference type="PATRIC" id="fig|298794.3.peg.3099"/>
<dbReference type="OrthoDB" id="7998188at2"/>
<evidence type="ECO:0000256" key="1">
    <source>
        <dbReference type="SAM" id="MobiDB-lite"/>
    </source>
</evidence>
<accession>A0A0J6SCZ8</accession>
<feature type="signal peptide" evidence="2">
    <location>
        <begin position="1"/>
        <end position="20"/>
    </location>
</feature>
<dbReference type="AlphaFoldDB" id="A0A0J6SCZ8"/>
<feature type="compositionally biased region" description="Polar residues" evidence="1">
    <location>
        <begin position="123"/>
        <end position="133"/>
    </location>
</feature>
<proteinExistence type="predicted"/>
<reference evidence="3 4" key="1">
    <citation type="submission" date="2015-03" db="EMBL/GenBank/DDBJ databases">
        <title>Genome sequencing of Methylobacterium variabile DSM 16961.</title>
        <authorList>
            <person name="Chaudhry V."/>
            <person name="Patil P.B."/>
        </authorList>
    </citation>
    <scope>NUCLEOTIDE SEQUENCE [LARGE SCALE GENOMIC DNA]</scope>
    <source>
        <strain evidence="3 4">DSM 16961</strain>
    </source>
</reference>
<evidence type="ECO:0000313" key="4">
    <source>
        <dbReference type="Proteomes" id="UP000035955"/>
    </source>
</evidence>